<organism evidence="5 6">
    <name type="scientific">Heyndrickxia coagulans</name>
    <name type="common">Weizmannia coagulans</name>
    <dbReference type="NCBI Taxonomy" id="1398"/>
    <lineage>
        <taxon>Bacteria</taxon>
        <taxon>Bacillati</taxon>
        <taxon>Bacillota</taxon>
        <taxon>Bacilli</taxon>
        <taxon>Bacillales</taxon>
        <taxon>Bacillaceae</taxon>
        <taxon>Heyndrickxia</taxon>
    </lineage>
</organism>
<evidence type="ECO:0000256" key="2">
    <source>
        <dbReference type="SAM" id="Phobius"/>
    </source>
</evidence>
<dbReference type="InterPro" id="IPR036291">
    <property type="entry name" value="NAD(P)-bd_dom_sf"/>
</dbReference>
<evidence type="ECO:0000259" key="3">
    <source>
        <dbReference type="PROSITE" id="PS51201"/>
    </source>
</evidence>
<keyword evidence="2" id="KW-0472">Membrane</keyword>
<evidence type="ECO:0000313" key="5">
    <source>
        <dbReference type="EMBL" id="KWZ81034.1"/>
    </source>
</evidence>
<feature type="domain" description="RCK C-terminal" evidence="4">
    <location>
        <begin position="267"/>
        <end position="350"/>
    </location>
</feature>
<dbReference type="GO" id="GO:0006813">
    <property type="term" value="P:potassium ion transport"/>
    <property type="evidence" value="ECO:0007669"/>
    <property type="project" value="InterPro"/>
</dbReference>
<dbReference type="InterPro" id="IPR006037">
    <property type="entry name" value="RCK_C"/>
</dbReference>
<keyword evidence="2" id="KW-0812">Transmembrane</keyword>
<dbReference type="AlphaFoldDB" id="A0A133KNA4"/>
<dbReference type="Pfam" id="PF07885">
    <property type="entry name" value="Ion_trans_2"/>
    <property type="match status" value="1"/>
</dbReference>
<dbReference type="PROSITE" id="PS51201">
    <property type="entry name" value="RCK_N"/>
    <property type="match status" value="1"/>
</dbReference>
<dbReference type="PANTHER" id="PTHR43833:SF9">
    <property type="entry name" value="POTASSIUM CHANNEL PROTEIN YUGO-RELATED"/>
    <property type="match status" value="1"/>
</dbReference>
<dbReference type="PROSITE" id="PS51202">
    <property type="entry name" value="RCK_C"/>
    <property type="match status" value="1"/>
</dbReference>
<evidence type="ECO:0000259" key="4">
    <source>
        <dbReference type="PROSITE" id="PS51202"/>
    </source>
</evidence>
<dbReference type="InterPro" id="IPR013099">
    <property type="entry name" value="K_chnl_dom"/>
</dbReference>
<feature type="transmembrane region" description="Helical" evidence="2">
    <location>
        <begin position="29"/>
        <end position="47"/>
    </location>
</feature>
<sequence length="350" mass="38906">MILLRAYGYIVCNNREVQTGGTRMNIRKILIAGLMFILMIIIGTAGYEWTEHLSFFNALWLTVVSILTIGYGDMYPVTFTGKIFTLILIPIAIGLVTYILAQFAAALIEGKFTSEVKRRKMNAKINRLHQHIIVCGYGRVGKQVISQLEKEGKLLVVIEKNSQELENTSNLLYITGDATDDDVLIAAGIKRADCLVLALPKDSDNVFITLTAKGMNPDIWIVTRAEKHESERKLYSAGADKVINTASIGGHRIAMSVLRPVSVELVENVLQNEDAFYSVEEIIVGGQSPLSGRSLKHSRIREMYGVTVLALKRGEKIINNPEPFEPLLANDIVIVFGPDEKLRKFEKVLG</sequence>
<dbReference type="PANTHER" id="PTHR43833">
    <property type="entry name" value="POTASSIUM CHANNEL PROTEIN 2-RELATED-RELATED"/>
    <property type="match status" value="1"/>
</dbReference>
<reference evidence="6" key="1">
    <citation type="submission" date="2016-01" db="EMBL/GenBank/DDBJ databases">
        <authorList>
            <person name="Mitreva M."/>
            <person name="Pepin K.H."/>
            <person name="Mihindukulasuriya K.A."/>
            <person name="Fulton R."/>
            <person name="Fronick C."/>
            <person name="O'Laughlin M."/>
            <person name="Miner T."/>
            <person name="Herter B."/>
            <person name="Rosa B.A."/>
            <person name="Cordes M."/>
            <person name="Tomlinson C."/>
            <person name="Wollam A."/>
            <person name="Palsikar V.B."/>
            <person name="Mardis E.R."/>
            <person name="Wilson R.K."/>
        </authorList>
    </citation>
    <scope>NUCLEOTIDE SEQUENCE [LARGE SCALE GENOMIC DNA]</scope>
    <source>
        <strain evidence="6">GED7749B</strain>
    </source>
</reference>
<evidence type="ECO:0000313" key="6">
    <source>
        <dbReference type="Proteomes" id="UP000070376"/>
    </source>
</evidence>
<feature type="domain" description="RCK N-terminal" evidence="3">
    <location>
        <begin position="129"/>
        <end position="243"/>
    </location>
</feature>
<dbReference type="Gene3D" id="3.40.50.720">
    <property type="entry name" value="NAD(P)-binding Rossmann-like Domain"/>
    <property type="match status" value="1"/>
</dbReference>
<dbReference type="SUPFAM" id="SSF116726">
    <property type="entry name" value="TrkA C-terminal domain-like"/>
    <property type="match status" value="1"/>
</dbReference>
<dbReference type="Gene3D" id="1.10.287.70">
    <property type="match status" value="1"/>
</dbReference>
<protein>
    <submittedName>
        <fullName evidence="5">TrkA protein</fullName>
    </submittedName>
</protein>
<dbReference type="SUPFAM" id="SSF81324">
    <property type="entry name" value="Voltage-gated potassium channels"/>
    <property type="match status" value="1"/>
</dbReference>
<dbReference type="Proteomes" id="UP000070376">
    <property type="component" value="Unassembled WGS sequence"/>
</dbReference>
<dbReference type="Gene3D" id="3.30.70.1450">
    <property type="entry name" value="Regulator of K+ conductance, C-terminal domain"/>
    <property type="match status" value="1"/>
</dbReference>
<dbReference type="InterPro" id="IPR050721">
    <property type="entry name" value="Trk_Ktr_HKT_K-transport"/>
</dbReference>
<name>A0A133KNA4_HEYCO</name>
<dbReference type="EMBL" id="LRPN01000083">
    <property type="protein sequence ID" value="KWZ81034.1"/>
    <property type="molecule type" value="Genomic_DNA"/>
</dbReference>
<feature type="transmembrane region" description="Helical" evidence="2">
    <location>
        <begin position="53"/>
        <end position="71"/>
    </location>
</feature>
<dbReference type="InterPro" id="IPR003148">
    <property type="entry name" value="RCK_N"/>
</dbReference>
<proteinExistence type="predicted"/>
<keyword evidence="2" id="KW-1133">Transmembrane helix</keyword>
<comment type="subcellular location">
    <subcellularLocation>
        <location evidence="1">Cell membrane</location>
        <topology evidence="1">Multi-pass membrane protein</topology>
    </subcellularLocation>
</comment>
<dbReference type="Pfam" id="PF02254">
    <property type="entry name" value="TrkA_N"/>
    <property type="match status" value="1"/>
</dbReference>
<evidence type="ECO:0000256" key="1">
    <source>
        <dbReference type="ARBA" id="ARBA00004651"/>
    </source>
</evidence>
<dbReference type="GO" id="GO:0008324">
    <property type="term" value="F:monoatomic cation transmembrane transporter activity"/>
    <property type="evidence" value="ECO:0007669"/>
    <property type="project" value="InterPro"/>
</dbReference>
<accession>A0A133KNA4</accession>
<dbReference type="InterPro" id="IPR036721">
    <property type="entry name" value="RCK_C_sf"/>
</dbReference>
<gene>
    <name evidence="5" type="ORF">HMPREF3213_02187</name>
</gene>
<comment type="caution">
    <text evidence="5">The sequence shown here is derived from an EMBL/GenBank/DDBJ whole genome shotgun (WGS) entry which is preliminary data.</text>
</comment>
<feature type="transmembrane region" description="Helical" evidence="2">
    <location>
        <begin position="83"/>
        <end position="108"/>
    </location>
</feature>
<dbReference type="SUPFAM" id="SSF51735">
    <property type="entry name" value="NAD(P)-binding Rossmann-fold domains"/>
    <property type="match status" value="1"/>
</dbReference>
<dbReference type="GO" id="GO:0005886">
    <property type="term" value="C:plasma membrane"/>
    <property type="evidence" value="ECO:0007669"/>
    <property type="project" value="UniProtKB-SubCell"/>
</dbReference>
<dbReference type="PATRIC" id="fig|1398.22.peg.2192"/>
<dbReference type="Pfam" id="PF02080">
    <property type="entry name" value="TrkA_C"/>
    <property type="match status" value="1"/>
</dbReference>